<keyword evidence="5" id="KW-1185">Reference proteome</keyword>
<evidence type="ECO:0000313" key="4">
    <source>
        <dbReference type="EMBL" id="SHN15489.1"/>
    </source>
</evidence>
<feature type="DNA-binding region" description="H-T-H motif" evidence="2">
    <location>
        <begin position="38"/>
        <end position="57"/>
    </location>
</feature>
<dbReference type="GO" id="GO:0003700">
    <property type="term" value="F:DNA-binding transcription factor activity"/>
    <property type="evidence" value="ECO:0007669"/>
    <property type="project" value="TreeGrafter"/>
</dbReference>
<dbReference type="Pfam" id="PF00440">
    <property type="entry name" value="TetR_N"/>
    <property type="match status" value="1"/>
</dbReference>
<dbReference type="InterPro" id="IPR001647">
    <property type="entry name" value="HTH_TetR"/>
</dbReference>
<gene>
    <name evidence="4" type="ORF">SAMN05443668_103281</name>
</gene>
<dbReference type="InterPro" id="IPR050109">
    <property type="entry name" value="HTH-type_TetR-like_transc_reg"/>
</dbReference>
<dbReference type="SUPFAM" id="SSF46689">
    <property type="entry name" value="Homeodomain-like"/>
    <property type="match status" value="1"/>
</dbReference>
<dbReference type="PANTHER" id="PTHR30055">
    <property type="entry name" value="HTH-TYPE TRANSCRIPTIONAL REGULATOR RUTR"/>
    <property type="match status" value="1"/>
</dbReference>
<dbReference type="EMBL" id="FRCS01000003">
    <property type="protein sequence ID" value="SHN15489.1"/>
    <property type="molecule type" value="Genomic_DNA"/>
</dbReference>
<keyword evidence="1 2" id="KW-0238">DNA-binding</keyword>
<dbReference type="PANTHER" id="PTHR30055:SF220">
    <property type="entry name" value="TETR-FAMILY REGULATORY PROTEIN"/>
    <property type="match status" value="1"/>
</dbReference>
<dbReference type="Gene3D" id="1.10.357.10">
    <property type="entry name" value="Tetracycline Repressor, domain 2"/>
    <property type="match status" value="1"/>
</dbReference>
<dbReference type="RefSeq" id="WP_073256008.1">
    <property type="nucleotide sequence ID" value="NZ_FRCS01000003.1"/>
</dbReference>
<evidence type="ECO:0000256" key="1">
    <source>
        <dbReference type="ARBA" id="ARBA00023125"/>
    </source>
</evidence>
<evidence type="ECO:0000259" key="3">
    <source>
        <dbReference type="PROSITE" id="PS50977"/>
    </source>
</evidence>
<dbReference type="GO" id="GO:0000976">
    <property type="term" value="F:transcription cis-regulatory region binding"/>
    <property type="evidence" value="ECO:0007669"/>
    <property type="project" value="TreeGrafter"/>
</dbReference>
<dbReference type="STRING" id="134849.SAMN05443668_103281"/>
<protein>
    <submittedName>
        <fullName evidence="4">Transcriptional regulator, TetR family</fullName>
    </submittedName>
</protein>
<organism evidence="4 5">
    <name type="scientific">Cryptosporangium aurantiacum</name>
    <dbReference type="NCBI Taxonomy" id="134849"/>
    <lineage>
        <taxon>Bacteria</taxon>
        <taxon>Bacillati</taxon>
        <taxon>Actinomycetota</taxon>
        <taxon>Actinomycetes</taxon>
        <taxon>Cryptosporangiales</taxon>
        <taxon>Cryptosporangiaceae</taxon>
        <taxon>Cryptosporangium</taxon>
    </lineage>
</organism>
<dbReference type="InterPro" id="IPR036271">
    <property type="entry name" value="Tet_transcr_reg_TetR-rel_C_sf"/>
</dbReference>
<proteinExistence type="predicted"/>
<dbReference type="Proteomes" id="UP000184440">
    <property type="component" value="Unassembled WGS sequence"/>
</dbReference>
<evidence type="ECO:0000256" key="2">
    <source>
        <dbReference type="PROSITE-ProRule" id="PRU00335"/>
    </source>
</evidence>
<sequence length="205" mass="22012">MPTTSPAVSRRYHHGALAAALQEAVVALVSERGLGAVTMAECARRAGVSPGAPYRHYAGLQDLLLATADACTARWDARRAVHPVDLSDPERALRNLHDDFFAFAQDEPGAFILIFDGGLQRESATLATWSRAAFEQFVDLVAALTGTTRSECRITALGIIAIVFGHAKMSLAGFSGLTLQRASQLSRANVEMLLAGFTTEREGRQ</sequence>
<evidence type="ECO:0000313" key="5">
    <source>
        <dbReference type="Proteomes" id="UP000184440"/>
    </source>
</evidence>
<dbReference type="PROSITE" id="PS50977">
    <property type="entry name" value="HTH_TETR_2"/>
    <property type="match status" value="1"/>
</dbReference>
<dbReference type="AlphaFoldDB" id="A0A1M7PFG8"/>
<dbReference type="InterPro" id="IPR009057">
    <property type="entry name" value="Homeodomain-like_sf"/>
</dbReference>
<dbReference type="SUPFAM" id="SSF48498">
    <property type="entry name" value="Tetracyclin repressor-like, C-terminal domain"/>
    <property type="match status" value="1"/>
</dbReference>
<reference evidence="4 5" key="1">
    <citation type="submission" date="2016-11" db="EMBL/GenBank/DDBJ databases">
        <authorList>
            <person name="Jaros S."/>
            <person name="Januszkiewicz K."/>
            <person name="Wedrychowicz H."/>
        </authorList>
    </citation>
    <scope>NUCLEOTIDE SEQUENCE [LARGE SCALE GENOMIC DNA]</scope>
    <source>
        <strain evidence="4 5">DSM 46144</strain>
    </source>
</reference>
<feature type="domain" description="HTH tetR-type" evidence="3">
    <location>
        <begin position="15"/>
        <end position="75"/>
    </location>
</feature>
<name>A0A1M7PFG8_9ACTN</name>
<accession>A0A1M7PFG8</accession>